<protein>
    <submittedName>
        <fullName evidence="1">Uncharacterized protein</fullName>
    </submittedName>
</protein>
<evidence type="ECO:0000313" key="2">
    <source>
        <dbReference type="Proteomes" id="UP001054837"/>
    </source>
</evidence>
<name>A0AAV4X2K3_9ARAC</name>
<evidence type="ECO:0000313" key="1">
    <source>
        <dbReference type="EMBL" id="GIY88903.1"/>
    </source>
</evidence>
<dbReference type="AlphaFoldDB" id="A0AAV4X2K3"/>
<comment type="caution">
    <text evidence="1">The sequence shown here is derived from an EMBL/GenBank/DDBJ whole genome shotgun (WGS) entry which is preliminary data.</text>
</comment>
<accession>A0AAV4X2K3</accession>
<organism evidence="1 2">
    <name type="scientific">Caerostris darwini</name>
    <dbReference type="NCBI Taxonomy" id="1538125"/>
    <lineage>
        <taxon>Eukaryota</taxon>
        <taxon>Metazoa</taxon>
        <taxon>Ecdysozoa</taxon>
        <taxon>Arthropoda</taxon>
        <taxon>Chelicerata</taxon>
        <taxon>Arachnida</taxon>
        <taxon>Araneae</taxon>
        <taxon>Araneomorphae</taxon>
        <taxon>Entelegynae</taxon>
        <taxon>Araneoidea</taxon>
        <taxon>Araneidae</taxon>
        <taxon>Caerostris</taxon>
    </lineage>
</organism>
<gene>
    <name evidence="1" type="ORF">CDAR_108161</name>
</gene>
<reference evidence="1 2" key="1">
    <citation type="submission" date="2021-06" db="EMBL/GenBank/DDBJ databases">
        <title>Caerostris darwini draft genome.</title>
        <authorList>
            <person name="Kono N."/>
            <person name="Arakawa K."/>
        </authorList>
    </citation>
    <scope>NUCLEOTIDE SEQUENCE [LARGE SCALE GENOMIC DNA]</scope>
</reference>
<sequence length="110" mass="12277">MGPDRSNKALLRLFPKWKIFQDERRITRESIIEKLSTTTVLSGGGGGKGRIESSSAQRAMLIRHLRSVSSLLTLVRSASLSFFSSFNATFQIAELRLLPLQLFLILPTLS</sequence>
<proteinExistence type="predicted"/>
<dbReference type="Proteomes" id="UP001054837">
    <property type="component" value="Unassembled WGS sequence"/>
</dbReference>
<dbReference type="EMBL" id="BPLQ01015536">
    <property type="protein sequence ID" value="GIY88903.1"/>
    <property type="molecule type" value="Genomic_DNA"/>
</dbReference>
<keyword evidence="2" id="KW-1185">Reference proteome</keyword>